<dbReference type="STRING" id="44010.AWC00_25070"/>
<reference evidence="1 2" key="1">
    <citation type="journal article" date="2019" name="Emerg. Microbes Infect.">
        <title>Comprehensive subspecies identification of 175 nontuberculous mycobacteria species based on 7547 genomic profiles.</title>
        <authorList>
            <person name="Matsumoto Y."/>
            <person name="Kinjo T."/>
            <person name="Motooka D."/>
            <person name="Nabeya D."/>
            <person name="Jung N."/>
            <person name="Uechi K."/>
            <person name="Horii T."/>
            <person name="Iida T."/>
            <person name="Fujita J."/>
            <person name="Nakamura S."/>
        </authorList>
    </citation>
    <scope>NUCLEOTIDE SEQUENCE [LARGE SCALE GENOMIC DNA]</scope>
    <source>
        <strain evidence="1 2">JCM 14738</strain>
    </source>
</reference>
<dbReference type="Proteomes" id="UP000467385">
    <property type="component" value="Chromosome"/>
</dbReference>
<organism evidence="1 2">
    <name type="scientific">Mycobacterium conspicuum</name>
    <dbReference type="NCBI Taxonomy" id="44010"/>
    <lineage>
        <taxon>Bacteria</taxon>
        <taxon>Bacillati</taxon>
        <taxon>Actinomycetota</taxon>
        <taxon>Actinomycetes</taxon>
        <taxon>Mycobacteriales</taxon>
        <taxon>Mycobacteriaceae</taxon>
        <taxon>Mycobacterium</taxon>
    </lineage>
</organism>
<evidence type="ECO:0000313" key="2">
    <source>
        <dbReference type="Proteomes" id="UP000467385"/>
    </source>
</evidence>
<dbReference type="RefSeq" id="WP_085235535.1">
    <property type="nucleotide sequence ID" value="NZ_AP022613.1"/>
</dbReference>
<dbReference type="InterPro" id="IPR037049">
    <property type="entry name" value="DUF1214_C_sf"/>
</dbReference>
<protein>
    <submittedName>
        <fullName evidence="1">Uncharacterized protein</fullName>
    </submittedName>
</protein>
<dbReference type="SUPFAM" id="SSF160935">
    <property type="entry name" value="VPA0735-like"/>
    <property type="match status" value="1"/>
</dbReference>
<dbReference type="OrthoDB" id="3204158at2"/>
<gene>
    <name evidence="1" type="ORF">MCNS_04500</name>
</gene>
<keyword evidence="2" id="KW-1185">Reference proteome</keyword>
<dbReference type="AlphaFoldDB" id="A0A1X1SWM4"/>
<dbReference type="Gene3D" id="2.60.120.600">
    <property type="entry name" value="Domain of unknown function DUF1214, C-terminal domain"/>
    <property type="match status" value="1"/>
</dbReference>
<proteinExistence type="predicted"/>
<accession>A0A1X1SWM4</accession>
<evidence type="ECO:0000313" key="1">
    <source>
        <dbReference type="EMBL" id="BBZ37387.1"/>
    </source>
</evidence>
<dbReference type="EMBL" id="AP022613">
    <property type="protein sequence ID" value="BBZ37387.1"/>
    <property type="molecule type" value="Genomic_DNA"/>
</dbReference>
<sequence length="433" mass="47596">MSNESPAESLRAAWADLLDALNRARDAVDSSDLHAPPVSALGLAEGYRYLLGFVFSGIERAFFEDPDYPYFRRAIQPQDKATIDNADALYLSAAIDGAKTYRVRGRLVGPKAPQYIIFEAHSVYAGDTGSLAELGPGGRVITGLLDTSELAVDDDGLFEILLAPQRPADCRGNFIATADGDATARFLVARMLFHDWEHEVAPDLHIAQIGKEGTHPAPSDPTTAAENIRRVGTIVENQMRFWNEFYDVILEAHGDKNGDGFTLMPRNDLNQPALANLATGGGQSTNVFCGGVFDLEPDEALLIEVVVPIPPAYTGFHLSNLWGESLDYANHTSSLNGFQAEPDPDGTVRYVVAETDPGVPNWLDTAGHRNGFLTLRWTYPAAPAELPKATVTKLPVARVREQLPATTRVVSGEERREQIRIRQEHVQRRYRQY</sequence>
<name>A0A1X1SWM4_9MYCO</name>